<dbReference type="Pfam" id="PF00155">
    <property type="entry name" value="Aminotran_1_2"/>
    <property type="match status" value="1"/>
</dbReference>
<dbReference type="SMART" id="SM00345">
    <property type="entry name" value="HTH_GNTR"/>
    <property type="match status" value="1"/>
</dbReference>
<evidence type="ECO:0000256" key="3">
    <source>
        <dbReference type="ARBA" id="ARBA00022576"/>
    </source>
</evidence>
<dbReference type="InterPro" id="IPR015421">
    <property type="entry name" value="PyrdxlP-dep_Trfase_major"/>
</dbReference>
<dbReference type="SUPFAM" id="SSF46785">
    <property type="entry name" value="Winged helix' DNA-binding domain"/>
    <property type="match status" value="1"/>
</dbReference>
<keyword evidence="5" id="KW-0805">Transcription regulation</keyword>
<proteinExistence type="inferred from homology"/>
<evidence type="ECO:0000313" key="10">
    <source>
        <dbReference type="Proteomes" id="UP000050668"/>
    </source>
</evidence>
<keyword evidence="6" id="KW-0238">DNA-binding</keyword>
<evidence type="ECO:0000313" key="9">
    <source>
        <dbReference type="EMBL" id="KOS67805.1"/>
    </source>
</evidence>
<dbReference type="SUPFAM" id="SSF53383">
    <property type="entry name" value="PLP-dependent transferases"/>
    <property type="match status" value="1"/>
</dbReference>
<evidence type="ECO:0000259" key="8">
    <source>
        <dbReference type="PROSITE" id="PS50949"/>
    </source>
</evidence>
<gene>
    <name evidence="9" type="ORF">AEA09_04025</name>
</gene>
<evidence type="ECO:0000256" key="4">
    <source>
        <dbReference type="ARBA" id="ARBA00022898"/>
    </source>
</evidence>
<dbReference type="RefSeq" id="WP_053582616.1">
    <property type="nucleotide sequence ID" value="NZ_LGRV01000003.1"/>
</dbReference>
<dbReference type="CDD" id="cd07377">
    <property type="entry name" value="WHTH_GntR"/>
    <property type="match status" value="1"/>
</dbReference>
<dbReference type="InterPro" id="IPR004839">
    <property type="entry name" value="Aminotransferase_I/II_large"/>
</dbReference>
<dbReference type="CDD" id="cd00609">
    <property type="entry name" value="AAT_like"/>
    <property type="match status" value="1"/>
</dbReference>
<protein>
    <submittedName>
        <fullName evidence="9">GntR family transcriptional regulator</fullName>
    </submittedName>
</protein>
<evidence type="ECO:0000256" key="5">
    <source>
        <dbReference type="ARBA" id="ARBA00023015"/>
    </source>
</evidence>
<dbReference type="Gene3D" id="3.40.640.10">
    <property type="entry name" value="Type I PLP-dependent aspartate aminotransferase-like (Major domain)"/>
    <property type="match status" value="1"/>
</dbReference>
<name>A0ABR5JYS6_9BACI</name>
<keyword evidence="10" id="KW-1185">Reference proteome</keyword>
<dbReference type="PANTHER" id="PTHR46577">
    <property type="entry name" value="HTH-TYPE TRANSCRIPTIONAL REGULATORY PROTEIN GABR"/>
    <property type="match status" value="1"/>
</dbReference>
<dbReference type="PANTHER" id="PTHR46577:SF1">
    <property type="entry name" value="HTH-TYPE TRANSCRIPTIONAL REGULATORY PROTEIN GABR"/>
    <property type="match status" value="1"/>
</dbReference>
<dbReference type="InterPro" id="IPR000524">
    <property type="entry name" value="Tscrpt_reg_HTH_GntR"/>
</dbReference>
<accession>A0ABR5JYS6</accession>
<organism evidence="9 10">
    <name type="scientific">Lysinibacillus contaminans</name>
    <dbReference type="NCBI Taxonomy" id="1293441"/>
    <lineage>
        <taxon>Bacteria</taxon>
        <taxon>Bacillati</taxon>
        <taxon>Bacillota</taxon>
        <taxon>Bacilli</taxon>
        <taxon>Bacillales</taxon>
        <taxon>Bacillaceae</taxon>
        <taxon>Lysinibacillus</taxon>
    </lineage>
</organism>
<sequence>MSSKYIQIMGEIKGQLANGTLHAGSKLPSVRQLSEHFSCSKNTVIRAYTELEKEHVIYAVSKSGYYVVNEFQHIKQGNEIIDFFSAGPDINMMPYVDFQHCMNQAIEQYKEELFTYSDQQGLYSLRVQLVKYLQSLQVFTRPERLVVVSGSQQALNLFVSMPFPNGKNNILIEQPSYFGMIESINLHQVTTFGIELSMEGIDLDRLEYIFRNNDIKFFYVIPRFHNPLGHSYTISEKKKIVELAEKYDVYIVEDDFLGDLDPNVKSDPMFSYAPSGRVIYIKSFSKVFLPGLRIATVVLPKRMVDNFLRYKFSSDFNSSALSQGALEIYLKSGMFTSHLKKIKELYRTKMQILQEACKLYLPANTHFSKPTSGFFLSIYLPKNVTAKQVVHMLNEQHIYVDDASRMFLPEYKKENLLRLSISQVNESQIKLGVERLAHCITLIDSRKNHFTSKNFSHFQNG</sequence>
<dbReference type="InterPro" id="IPR051446">
    <property type="entry name" value="HTH_trans_reg/aminotransferase"/>
</dbReference>
<dbReference type="InterPro" id="IPR015424">
    <property type="entry name" value="PyrdxlP-dep_Trfase"/>
</dbReference>
<evidence type="ECO:0000256" key="1">
    <source>
        <dbReference type="ARBA" id="ARBA00001933"/>
    </source>
</evidence>
<keyword evidence="7" id="KW-0804">Transcription</keyword>
<comment type="cofactor">
    <cofactor evidence="1">
        <name>pyridoxal 5'-phosphate</name>
        <dbReference type="ChEBI" id="CHEBI:597326"/>
    </cofactor>
</comment>
<dbReference type="InterPro" id="IPR036390">
    <property type="entry name" value="WH_DNA-bd_sf"/>
</dbReference>
<dbReference type="Gene3D" id="1.10.10.10">
    <property type="entry name" value="Winged helix-like DNA-binding domain superfamily/Winged helix DNA-binding domain"/>
    <property type="match status" value="1"/>
</dbReference>
<dbReference type="InterPro" id="IPR036388">
    <property type="entry name" value="WH-like_DNA-bd_sf"/>
</dbReference>
<evidence type="ECO:0000256" key="6">
    <source>
        <dbReference type="ARBA" id="ARBA00023125"/>
    </source>
</evidence>
<evidence type="ECO:0000256" key="2">
    <source>
        <dbReference type="ARBA" id="ARBA00005384"/>
    </source>
</evidence>
<feature type="domain" description="HTH gntR-type" evidence="8">
    <location>
        <begin position="2"/>
        <end position="70"/>
    </location>
</feature>
<dbReference type="Proteomes" id="UP000050668">
    <property type="component" value="Unassembled WGS sequence"/>
</dbReference>
<dbReference type="Pfam" id="PF00392">
    <property type="entry name" value="GntR"/>
    <property type="match status" value="1"/>
</dbReference>
<evidence type="ECO:0000256" key="7">
    <source>
        <dbReference type="ARBA" id="ARBA00023163"/>
    </source>
</evidence>
<reference evidence="10" key="1">
    <citation type="submission" date="2015-07" db="EMBL/GenBank/DDBJ databases">
        <title>Fjat-14205 dsm 2895.</title>
        <authorList>
            <person name="Liu B."/>
            <person name="Wang J."/>
            <person name="Zhu Y."/>
            <person name="Liu G."/>
            <person name="Chen Q."/>
            <person name="Chen Z."/>
            <person name="Lan J."/>
            <person name="Che J."/>
            <person name="Ge C."/>
            <person name="Shi H."/>
            <person name="Pan Z."/>
            <person name="Liu X."/>
        </authorList>
    </citation>
    <scope>NUCLEOTIDE SEQUENCE [LARGE SCALE GENOMIC DNA]</scope>
    <source>
        <strain evidence="10">DSM 25560</strain>
    </source>
</reference>
<comment type="similarity">
    <text evidence="2">In the C-terminal section; belongs to the class-I pyridoxal-phosphate-dependent aminotransferase family.</text>
</comment>
<comment type="caution">
    <text evidence="9">The sequence shown here is derived from an EMBL/GenBank/DDBJ whole genome shotgun (WGS) entry which is preliminary data.</text>
</comment>
<dbReference type="EMBL" id="LGRV01000003">
    <property type="protein sequence ID" value="KOS67805.1"/>
    <property type="molecule type" value="Genomic_DNA"/>
</dbReference>
<dbReference type="PROSITE" id="PS50949">
    <property type="entry name" value="HTH_GNTR"/>
    <property type="match status" value="1"/>
</dbReference>
<keyword evidence="3" id="KW-0032">Aminotransferase</keyword>
<keyword evidence="4" id="KW-0663">Pyridoxal phosphate</keyword>
<keyword evidence="3" id="KW-0808">Transferase</keyword>